<keyword evidence="2" id="KW-0521">NADP</keyword>
<dbReference type="EMBL" id="LNZH02000202">
    <property type="protein sequence ID" value="OCB86448.1"/>
    <property type="molecule type" value="Genomic_DNA"/>
</dbReference>
<evidence type="ECO:0000256" key="2">
    <source>
        <dbReference type="ARBA" id="ARBA00022857"/>
    </source>
</evidence>
<organism evidence="4 5">
    <name type="scientific">Sanghuangporus baumii</name>
    <name type="common">Phellinus baumii</name>
    <dbReference type="NCBI Taxonomy" id="108892"/>
    <lineage>
        <taxon>Eukaryota</taxon>
        <taxon>Fungi</taxon>
        <taxon>Dikarya</taxon>
        <taxon>Basidiomycota</taxon>
        <taxon>Agaricomycotina</taxon>
        <taxon>Agaricomycetes</taxon>
        <taxon>Hymenochaetales</taxon>
        <taxon>Hymenochaetaceae</taxon>
        <taxon>Sanghuangporus</taxon>
    </lineage>
</organism>
<evidence type="ECO:0000256" key="1">
    <source>
        <dbReference type="ARBA" id="ARBA00006484"/>
    </source>
</evidence>
<dbReference type="AlphaFoldDB" id="A0A9Q5N793"/>
<evidence type="ECO:0000313" key="4">
    <source>
        <dbReference type="EMBL" id="OCB86448.1"/>
    </source>
</evidence>
<dbReference type="InterPro" id="IPR036291">
    <property type="entry name" value="NAD(P)-bd_dom_sf"/>
</dbReference>
<proteinExistence type="inferred from homology"/>
<dbReference type="PANTHER" id="PTHR43618:SF4">
    <property type="entry name" value="SHORT CHAIN DEHYDROGENASE_REDUCTASE FAMILY (AFU_ORTHOLOGUE AFUA_7G04540)"/>
    <property type="match status" value="1"/>
</dbReference>
<reference evidence="4" key="1">
    <citation type="submission" date="2016-06" db="EMBL/GenBank/DDBJ databases">
        <title>Draft Genome sequence of the fungus Inonotus baumii.</title>
        <authorList>
            <person name="Zhu H."/>
            <person name="Lin W."/>
        </authorList>
    </citation>
    <scope>NUCLEOTIDE SEQUENCE</scope>
    <source>
        <strain evidence="4">821</strain>
    </source>
</reference>
<keyword evidence="5" id="KW-1185">Reference proteome</keyword>
<dbReference type="InterPro" id="IPR052178">
    <property type="entry name" value="Sec_Metab_Biosynth_SDR"/>
</dbReference>
<dbReference type="Proteomes" id="UP000757232">
    <property type="component" value="Unassembled WGS sequence"/>
</dbReference>
<evidence type="ECO:0000313" key="5">
    <source>
        <dbReference type="Proteomes" id="UP000757232"/>
    </source>
</evidence>
<name>A0A9Q5N793_SANBA</name>
<accession>A0A9Q5N793</accession>
<dbReference type="SUPFAM" id="SSF51735">
    <property type="entry name" value="NAD(P)-binding Rossmann-fold domains"/>
    <property type="match status" value="1"/>
</dbReference>
<comment type="caution">
    <text evidence="4">The sequence shown here is derived from an EMBL/GenBank/DDBJ whole genome shotgun (WGS) entry which is preliminary data.</text>
</comment>
<dbReference type="PANTHER" id="PTHR43618">
    <property type="entry name" value="7-ALPHA-HYDROXYSTEROID DEHYDROGENASE"/>
    <property type="match status" value="1"/>
</dbReference>
<evidence type="ECO:0000256" key="3">
    <source>
        <dbReference type="ARBA" id="ARBA00023002"/>
    </source>
</evidence>
<comment type="similarity">
    <text evidence="1">Belongs to the short-chain dehydrogenases/reductases (SDR) family.</text>
</comment>
<protein>
    <submittedName>
        <fullName evidence="4">NAD-binding protein</fullName>
    </submittedName>
</protein>
<keyword evidence="3" id="KW-0560">Oxidoreductase</keyword>
<dbReference type="GO" id="GO:0016491">
    <property type="term" value="F:oxidoreductase activity"/>
    <property type="evidence" value="ECO:0007669"/>
    <property type="project" value="UniProtKB-KW"/>
</dbReference>
<gene>
    <name evidence="4" type="ORF">A7U60_g6570</name>
</gene>
<sequence length="146" mass="15875">MSLSLKMNKLTDLTGKVTLVTKGDTEVLQMEVTVKESILSVVDKIKKADGKLDILISSLKACKEDATASVINIASGAGQIRLSFGYFAYASLKVGTSLLTRLLAADFALKNAPIRPSNIRKDCKYTFYTVMNGFKYLDANPEADIT</sequence>